<comment type="caution">
    <text evidence="1">The sequence shown here is derived from an EMBL/GenBank/DDBJ whole genome shotgun (WGS) entry which is preliminary data.</text>
</comment>
<keyword evidence="2" id="KW-1185">Reference proteome</keyword>
<accession>A0ABD3II25</accession>
<dbReference type="Proteomes" id="UP001633002">
    <property type="component" value="Unassembled WGS sequence"/>
</dbReference>
<protein>
    <submittedName>
        <fullName evidence="1">Uncharacterized protein</fullName>
    </submittedName>
</protein>
<organism evidence="1 2">
    <name type="scientific">Riccia sorocarpa</name>
    <dbReference type="NCBI Taxonomy" id="122646"/>
    <lineage>
        <taxon>Eukaryota</taxon>
        <taxon>Viridiplantae</taxon>
        <taxon>Streptophyta</taxon>
        <taxon>Embryophyta</taxon>
        <taxon>Marchantiophyta</taxon>
        <taxon>Marchantiopsida</taxon>
        <taxon>Marchantiidae</taxon>
        <taxon>Marchantiales</taxon>
        <taxon>Ricciaceae</taxon>
        <taxon>Riccia</taxon>
    </lineage>
</organism>
<evidence type="ECO:0000313" key="2">
    <source>
        <dbReference type="Proteomes" id="UP001633002"/>
    </source>
</evidence>
<dbReference type="AlphaFoldDB" id="A0ABD3II25"/>
<reference evidence="1 2" key="1">
    <citation type="submission" date="2024-09" db="EMBL/GenBank/DDBJ databases">
        <title>Chromosome-scale assembly of Riccia sorocarpa.</title>
        <authorList>
            <person name="Paukszto L."/>
        </authorList>
    </citation>
    <scope>NUCLEOTIDE SEQUENCE [LARGE SCALE GENOMIC DNA]</scope>
    <source>
        <strain evidence="1">LP-2024</strain>
        <tissue evidence="1">Aerial parts of the thallus</tissue>
    </source>
</reference>
<dbReference type="EMBL" id="JBJQOH010000001">
    <property type="protein sequence ID" value="KAL3702194.1"/>
    <property type="molecule type" value="Genomic_DNA"/>
</dbReference>
<proteinExistence type="predicted"/>
<evidence type="ECO:0000313" key="1">
    <source>
        <dbReference type="EMBL" id="KAL3702194.1"/>
    </source>
</evidence>
<sequence>MTGYERNHDFADLIHCASMLNKLASMNYGEEKVVMGRSHAKQRTIWGKLYPLDAGVNQPDLADFNGVRTDDDFIATLKKVRYRASDVAPDPMDNEGEGFEGELSNPNAVGDLWDLAIIVQPERSDSEQEDGAEDLTVVGHERSMLCPKFSNRFPKKRRSKHEVEEEDNKYSLKGCMDREGQKIRRKYNDANDRMRIYEFMRSL</sequence>
<gene>
    <name evidence="1" type="ORF">R1sor_020216</name>
</gene>
<name>A0ABD3II25_9MARC</name>